<keyword evidence="1" id="KW-0479">Metal-binding</keyword>
<keyword evidence="4" id="KW-1185">Reference proteome</keyword>
<dbReference type="PROSITE" id="PS50089">
    <property type="entry name" value="ZF_RING_2"/>
    <property type="match status" value="1"/>
</dbReference>
<dbReference type="EMBL" id="CAJVQA010000895">
    <property type="protein sequence ID" value="CAG8494839.1"/>
    <property type="molecule type" value="Genomic_DNA"/>
</dbReference>
<dbReference type="AlphaFoldDB" id="A0A9N8ZET9"/>
<dbReference type="GO" id="GO:0008270">
    <property type="term" value="F:zinc ion binding"/>
    <property type="evidence" value="ECO:0007669"/>
    <property type="project" value="UniProtKB-KW"/>
</dbReference>
<evidence type="ECO:0000256" key="1">
    <source>
        <dbReference type="PROSITE-ProRule" id="PRU00175"/>
    </source>
</evidence>
<protein>
    <submittedName>
        <fullName evidence="3">21399_t:CDS:1</fullName>
    </submittedName>
</protein>
<sequence>MSLKPLSKRELAKKYSKRSELLKSLEINFLKSYSNSLANDIIIPKLENCHECNEEIFLNLPKAFTMLVCDHTLHYDCLEKSNRDKQKTCSICFIDNEGPASAEVQDVNMTEAVEGESEKTSNLTGEVSKLSVDDDRAIPQSKTKFMESEKVQGLIKELSMPREPINDNNRENKTRKSKPKTLLQCWYLFAKKFEERVKEIKNNNSRFNDQQARGLVYGEIATNISGFTRKSLCKKTAKTRNIYKLFGESYDPETKTVVKRLEIKKIE</sequence>
<evidence type="ECO:0000259" key="2">
    <source>
        <dbReference type="PROSITE" id="PS50089"/>
    </source>
</evidence>
<dbReference type="InterPro" id="IPR001841">
    <property type="entry name" value="Znf_RING"/>
</dbReference>
<reference evidence="3" key="1">
    <citation type="submission" date="2021-06" db="EMBL/GenBank/DDBJ databases">
        <authorList>
            <person name="Kallberg Y."/>
            <person name="Tangrot J."/>
            <person name="Rosling A."/>
        </authorList>
    </citation>
    <scope>NUCLEOTIDE SEQUENCE</scope>
    <source>
        <strain evidence="3">FL966</strain>
    </source>
</reference>
<keyword evidence="1" id="KW-0862">Zinc</keyword>
<dbReference type="OrthoDB" id="2331621at2759"/>
<proteinExistence type="predicted"/>
<gene>
    <name evidence="3" type="ORF">CPELLU_LOCUS2162</name>
</gene>
<keyword evidence="1" id="KW-0863">Zinc-finger</keyword>
<dbReference type="SUPFAM" id="SSF57850">
    <property type="entry name" value="RING/U-box"/>
    <property type="match status" value="1"/>
</dbReference>
<evidence type="ECO:0000313" key="4">
    <source>
        <dbReference type="Proteomes" id="UP000789759"/>
    </source>
</evidence>
<comment type="caution">
    <text evidence="3">The sequence shown here is derived from an EMBL/GenBank/DDBJ whole genome shotgun (WGS) entry which is preliminary data.</text>
</comment>
<organism evidence="3 4">
    <name type="scientific">Cetraspora pellucida</name>
    <dbReference type="NCBI Taxonomy" id="1433469"/>
    <lineage>
        <taxon>Eukaryota</taxon>
        <taxon>Fungi</taxon>
        <taxon>Fungi incertae sedis</taxon>
        <taxon>Mucoromycota</taxon>
        <taxon>Glomeromycotina</taxon>
        <taxon>Glomeromycetes</taxon>
        <taxon>Diversisporales</taxon>
        <taxon>Gigasporaceae</taxon>
        <taxon>Cetraspora</taxon>
    </lineage>
</organism>
<evidence type="ECO:0000313" key="3">
    <source>
        <dbReference type="EMBL" id="CAG8494839.1"/>
    </source>
</evidence>
<dbReference type="Proteomes" id="UP000789759">
    <property type="component" value="Unassembled WGS sequence"/>
</dbReference>
<dbReference type="InterPro" id="IPR013083">
    <property type="entry name" value="Znf_RING/FYVE/PHD"/>
</dbReference>
<dbReference type="Gene3D" id="3.30.40.10">
    <property type="entry name" value="Zinc/RING finger domain, C3HC4 (zinc finger)"/>
    <property type="match status" value="1"/>
</dbReference>
<name>A0A9N8ZET9_9GLOM</name>
<accession>A0A9N8ZET9</accession>
<feature type="domain" description="RING-type" evidence="2">
    <location>
        <begin position="49"/>
        <end position="92"/>
    </location>
</feature>